<evidence type="ECO:0000256" key="4">
    <source>
        <dbReference type="ARBA" id="ARBA00030273"/>
    </source>
</evidence>
<comment type="catalytic activity">
    <reaction evidence="7">
        <text>[thioredoxin]-disulfide + L-methionine + H2O = L-methionine (S)-S-oxide + [thioredoxin]-dithiol</text>
        <dbReference type="Rhea" id="RHEA:19993"/>
        <dbReference type="Rhea" id="RHEA-COMP:10698"/>
        <dbReference type="Rhea" id="RHEA-COMP:10700"/>
        <dbReference type="ChEBI" id="CHEBI:15377"/>
        <dbReference type="ChEBI" id="CHEBI:29950"/>
        <dbReference type="ChEBI" id="CHEBI:50058"/>
        <dbReference type="ChEBI" id="CHEBI:57844"/>
        <dbReference type="ChEBI" id="CHEBI:58772"/>
        <dbReference type="EC" id="1.8.4.11"/>
    </reaction>
</comment>
<evidence type="ECO:0000256" key="2">
    <source>
        <dbReference type="ARBA" id="ARBA00012502"/>
    </source>
</evidence>
<comment type="catalytic activity">
    <reaction evidence="6">
        <text>L-methionyl-[protein] + [thioredoxin]-disulfide + H2O = L-methionyl-(S)-S-oxide-[protein] + [thioredoxin]-dithiol</text>
        <dbReference type="Rhea" id="RHEA:14217"/>
        <dbReference type="Rhea" id="RHEA-COMP:10698"/>
        <dbReference type="Rhea" id="RHEA-COMP:10700"/>
        <dbReference type="Rhea" id="RHEA-COMP:12313"/>
        <dbReference type="Rhea" id="RHEA-COMP:12315"/>
        <dbReference type="ChEBI" id="CHEBI:15377"/>
        <dbReference type="ChEBI" id="CHEBI:16044"/>
        <dbReference type="ChEBI" id="CHEBI:29950"/>
        <dbReference type="ChEBI" id="CHEBI:44120"/>
        <dbReference type="ChEBI" id="CHEBI:50058"/>
        <dbReference type="EC" id="1.8.4.11"/>
    </reaction>
</comment>
<evidence type="ECO:0000256" key="6">
    <source>
        <dbReference type="ARBA" id="ARBA00047806"/>
    </source>
</evidence>
<protein>
    <recommendedName>
        <fullName evidence="2">peptide-methionine (S)-S-oxide reductase</fullName>
        <ecNumber evidence="2">1.8.4.11</ecNumber>
    </recommendedName>
    <alternativeName>
        <fullName evidence="5">Peptide-methionine (S)-S-oxide reductase</fullName>
    </alternativeName>
    <alternativeName>
        <fullName evidence="4">Protein-methionine-S-oxide reductase</fullName>
    </alternativeName>
</protein>
<reference evidence="9 10" key="1">
    <citation type="journal article" date="2019" name="Front. Genet.">
        <title>Whole-Genome Sequencing of the Opportunistic Yeast Pathogen Candida inconspicua Uncovers Its Hybrid Origin.</title>
        <authorList>
            <person name="Mixao V."/>
            <person name="Hansen A.P."/>
            <person name="Saus E."/>
            <person name="Boekhout T."/>
            <person name="Lass-Florl C."/>
            <person name="Gabaldon T."/>
        </authorList>
    </citation>
    <scope>NUCLEOTIDE SEQUENCE [LARGE SCALE GENOMIC DNA]</scope>
    <source>
        <strain evidence="9 10">CBS 180</strain>
    </source>
</reference>
<proteinExistence type="inferred from homology"/>
<evidence type="ECO:0000256" key="5">
    <source>
        <dbReference type="ARBA" id="ARBA00030643"/>
    </source>
</evidence>
<dbReference type="GO" id="GO:0008113">
    <property type="term" value="F:peptide-methionine (S)-S-oxide reductase activity"/>
    <property type="evidence" value="ECO:0007669"/>
    <property type="project" value="UniProtKB-EC"/>
</dbReference>
<dbReference type="Pfam" id="PF01625">
    <property type="entry name" value="PMSR"/>
    <property type="match status" value="1"/>
</dbReference>
<evidence type="ECO:0000259" key="8">
    <source>
        <dbReference type="Pfam" id="PF01625"/>
    </source>
</evidence>
<evidence type="ECO:0000256" key="7">
    <source>
        <dbReference type="ARBA" id="ARBA00048782"/>
    </source>
</evidence>
<dbReference type="PANTHER" id="PTHR42799:SF2">
    <property type="entry name" value="MITOCHONDRIAL PEPTIDE METHIONINE SULFOXIDE REDUCTASE"/>
    <property type="match status" value="1"/>
</dbReference>
<dbReference type="InterPro" id="IPR036509">
    <property type="entry name" value="Met_Sox_Rdtase_MsrA_sf"/>
</dbReference>
<keyword evidence="3" id="KW-0560">Oxidoreductase</keyword>
<dbReference type="Proteomes" id="UP000307173">
    <property type="component" value="Unassembled WGS sequence"/>
</dbReference>
<dbReference type="InterPro" id="IPR002569">
    <property type="entry name" value="Met_Sox_Rdtase_MsrA_dom"/>
</dbReference>
<dbReference type="SUPFAM" id="SSF55068">
    <property type="entry name" value="Peptide methionine sulfoxide reductase"/>
    <property type="match status" value="1"/>
</dbReference>
<organism evidence="9 10">
    <name type="scientific">Pichia inconspicua</name>
    <dbReference type="NCBI Taxonomy" id="52247"/>
    <lineage>
        <taxon>Eukaryota</taxon>
        <taxon>Fungi</taxon>
        <taxon>Dikarya</taxon>
        <taxon>Ascomycota</taxon>
        <taxon>Saccharomycotina</taxon>
        <taxon>Pichiomycetes</taxon>
        <taxon>Pichiales</taxon>
        <taxon>Pichiaceae</taxon>
        <taxon>Pichia</taxon>
    </lineage>
</organism>
<dbReference type="GO" id="GO:0034599">
    <property type="term" value="P:cellular response to oxidative stress"/>
    <property type="evidence" value="ECO:0007669"/>
    <property type="project" value="TreeGrafter"/>
</dbReference>
<dbReference type="AlphaFoldDB" id="A0A4T0WY19"/>
<dbReference type="STRING" id="52247.A0A4T0WY19"/>
<gene>
    <name evidence="9" type="ORF">CANINC_003738</name>
</gene>
<dbReference type="Gene3D" id="3.30.1060.10">
    <property type="entry name" value="Peptide methionine sulphoxide reductase MsrA"/>
    <property type="match status" value="1"/>
</dbReference>
<dbReference type="OrthoDB" id="77405at2759"/>
<keyword evidence="10" id="KW-1185">Reference proteome</keyword>
<evidence type="ECO:0000313" key="9">
    <source>
        <dbReference type="EMBL" id="TID19168.1"/>
    </source>
</evidence>
<dbReference type="InterPro" id="IPR050162">
    <property type="entry name" value="MsrA_MetSO_reductase"/>
</dbReference>
<feature type="domain" description="Peptide methionine sulphoxide reductase MsrA" evidence="8">
    <location>
        <begin position="3"/>
        <end position="161"/>
    </location>
</feature>
<accession>A0A4T0WY19</accession>
<comment type="caution">
    <text evidence="9">The sequence shown here is derived from an EMBL/GenBank/DDBJ whole genome shotgun (WGS) entry which is preliminary data.</text>
</comment>
<dbReference type="HAMAP" id="MF_01401">
    <property type="entry name" value="MsrA"/>
    <property type="match status" value="1"/>
</dbReference>
<comment type="similarity">
    <text evidence="1">Belongs to the MsrA Met sulfoxide reductase family.</text>
</comment>
<name>A0A4T0WY19_9ASCO</name>
<evidence type="ECO:0000313" key="10">
    <source>
        <dbReference type="Proteomes" id="UP000307173"/>
    </source>
</evidence>
<sequence length="171" mass="19517">MRAVFAAGCFWGVEHMFRKHWPQLTNVTVGYASSVPSNEAEANYKSVCTGKTPFAEAVAIDYDPNNVSYKDLVDFFFRIHDPTTVNSQGPDIGAQYRSVIFIDKNTDQYDDANSVKEIYDNYYIAKHGKHVKTAIEQLESFIPAEEYHQLYLTKNPSGYECPTHFLREKAI</sequence>
<evidence type="ECO:0000256" key="1">
    <source>
        <dbReference type="ARBA" id="ARBA00005591"/>
    </source>
</evidence>
<dbReference type="EMBL" id="SELW01000599">
    <property type="protein sequence ID" value="TID19168.1"/>
    <property type="molecule type" value="Genomic_DNA"/>
</dbReference>
<dbReference type="EC" id="1.8.4.11" evidence="2"/>
<dbReference type="PANTHER" id="PTHR42799">
    <property type="entry name" value="MITOCHONDRIAL PEPTIDE METHIONINE SULFOXIDE REDUCTASE"/>
    <property type="match status" value="1"/>
</dbReference>
<dbReference type="NCBIfam" id="TIGR00401">
    <property type="entry name" value="msrA"/>
    <property type="match status" value="1"/>
</dbReference>
<evidence type="ECO:0000256" key="3">
    <source>
        <dbReference type="ARBA" id="ARBA00023002"/>
    </source>
</evidence>
<dbReference type="GO" id="GO:0005737">
    <property type="term" value="C:cytoplasm"/>
    <property type="evidence" value="ECO:0007669"/>
    <property type="project" value="TreeGrafter"/>
</dbReference>